<dbReference type="EMBL" id="PNBA02000006">
    <property type="protein sequence ID" value="KAG6420220.1"/>
    <property type="molecule type" value="Genomic_DNA"/>
</dbReference>
<dbReference type="PANTHER" id="PTHR15107">
    <property type="entry name" value="RETINOBLASTOMA BINDING PROTEIN 8"/>
    <property type="match status" value="1"/>
</dbReference>
<protein>
    <recommendedName>
        <fullName evidence="6">DNA endonuclease activator Ctp1 C-terminal domain-containing protein</fullName>
    </recommendedName>
</protein>
<evidence type="ECO:0000256" key="3">
    <source>
        <dbReference type="ARBA" id="ARBA00023242"/>
    </source>
</evidence>
<dbReference type="InterPro" id="IPR013882">
    <property type="entry name" value="Ctp1_C"/>
</dbReference>
<dbReference type="Proteomes" id="UP000298416">
    <property type="component" value="Unassembled WGS sequence"/>
</dbReference>
<dbReference type="GO" id="GO:0010792">
    <property type="term" value="P:DNA double-strand break processing involved in repair via single-strand annealing"/>
    <property type="evidence" value="ECO:0007669"/>
    <property type="project" value="TreeGrafter"/>
</dbReference>
<evidence type="ECO:0000313" key="8">
    <source>
        <dbReference type="Proteomes" id="UP000298416"/>
    </source>
</evidence>
<organism evidence="7">
    <name type="scientific">Salvia splendens</name>
    <name type="common">Scarlet sage</name>
    <dbReference type="NCBI Taxonomy" id="180675"/>
    <lineage>
        <taxon>Eukaryota</taxon>
        <taxon>Viridiplantae</taxon>
        <taxon>Streptophyta</taxon>
        <taxon>Embryophyta</taxon>
        <taxon>Tracheophyta</taxon>
        <taxon>Spermatophyta</taxon>
        <taxon>Magnoliopsida</taxon>
        <taxon>eudicotyledons</taxon>
        <taxon>Gunneridae</taxon>
        <taxon>Pentapetalae</taxon>
        <taxon>asterids</taxon>
        <taxon>lamiids</taxon>
        <taxon>Lamiales</taxon>
        <taxon>Lamiaceae</taxon>
        <taxon>Nepetoideae</taxon>
        <taxon>Mentheae</taxon>
        <taxon>Salviinae</taxon>
        <taxon>Salvia</taxon>
        <taxon>Salvia subgen. Calosphace</taxon>
        <taxon>core Calosphace</taxon>
    </lineage>
</organism>
<reference evidence="7" key="1">
    <citation type="submission" date="2018-01" db="EMBL/GenBank/DDBJ databases">
        <authorList>
            <person name="Mao J.F."/>
        </authorList>
    </citation>
    <scope>NUCLEOTIDE SEQUENCE</scope>
    <source>
        <strain evidence="7">Huo1</strain>
        <tissue evidence="7">Leaf</tissue>
    </source>
</reference>
<reference evidence="7" key="2">
    <citation type="submission" date="2020-08" db="EMBL/GenBank/DDBJ databases">
        <title>Plant Genome Project.</title>
        <authorList>
            <person name="Zhang R.-G."/>
        </authorList>
    </citation>
    <scope>NUCLEOTIDE SEQUENCE</scope>
    <source>
        <strain evidence="7">Huo1</strain>
        <tissue evidence="7">Leaf</tissue>
    </source>
</reference>
<evidence type="ECO:0000259" key="6">
    <source>
        <dbReference type="Pfam" id="PF08573"/>
    </source>
</evidence>
<evidence type="ECO:0000313" key="7">
    <source>
        <dbReference type="EMBL" id="KAG6420220.1"/>
    </source>
</evidence>
<feature type="domain" description="DNA endonuclease activator Ctp1 C-terminal" evidence="6">
    <location>
        <begin position="632"/>
        <end position="664"/>
    </location>
</feature>
<keyword evidence="4" id="KW-0175">Coiled coil</keyword>
<feature type="coiled-coil region" evidence="4">
    <location>
        <begin position="82"/>
        <end position="172"/>
    </location>
</feature>
<feature type="compositionally biased region" description="Basic and acidic residues" evidence="5">
    <location>
        <begin position="630"/>
        <end position="641"/>
    </location>
</feature>
<proteinExistence type="predicted"/>
<evidence type="ECO:0000256" key="1">
    <source>
        <dbReference type="ARBA" id="ARBA00004123"/>
    </source>
</evidence>
<name>A0A8X8XUG0_SALSN</name>
<feature type="region of interest" description="Disordered" evidence="5">
    <location>
        <begin position="630"/>
        <end position="652"/>
    </location>
</feature>
<feature type="compositionally biased region" description="Low complexity" evidence="5">
    <location>
        <begin position="493"/>
        <end position="504"/>
    </location>
</feature>
<keyword evidence="2" id="KW-0227">DNA damage</keyword>
<gene>
    <name evidence="7" type="ORF">SASPL_116740</name>
</gene>
<comment type="caution">
    <text evidence="7">The sequence shown here is derived from an EMBL/GenBank/DDBJ whole genome shotgun (WGS) entry which is preliminary data.</text>
</comment>
<dbReference type="OrthoDB" id="5801062at2759"/>
<keyword evidence="3" id="KW-0539">Nucleus</keyword>
<dbReference type="AlphaFoldDB" id="A0A8X8XUG0"/>
<feature type="coiled-coil region" evidence="4">
    <location>
        <begin position="306"/>
        <end position="389"/>
    </location>
</feature>
<dbReference type="GO" id="GO:0005634">
    <property type="term" value="C:nucleus"/>
    <property type="evidence" value="ECO:0007669"/>
    <property type="project" value="UniProtKB-SubCell"/>
</dbReference>
<evidence type="ECO:0000256" key="5">
    <source>
        <dbReference type="SAM" id="MobiDB-lite"/>
    </source>
</evidence>
<feature type="coiled-coil region" evidence="4">
    <location>
        <begin position="215"/>
        <end position="270"/>
    </location>
</feature>
<sequence length="668" mass="77065">MECHLQKSPNPGHPAFHSDQKYVSGLSTILVATIQETKDRISQIEYIFCSQLFPKFQLNTQSLDMIYSEAREAAEDAYKEKEKDLLVQIKKLQCQNQQLLENNQLLKMEKAQLANRENESRNHFNELQEKLNQQTLEANERRAVQQNLQKLLESKSSLVHSFENTIQELEEKNKMRLKMQKKLELDTEGLQQDLTKKSKELDDTMELQHKLLQVNQSKLSSVLQKENQLKEYEEKTNRLHRKLEKMESKMNELLSQLREKTAEVERGKELQGNLLKKIEFQAAEIMGNEQALNDKEKENRLLASKVTCLVNRVNEIQKELEQKTSELEKVRKVQDQLLQQTESSNLEIVKRGQALELLQEEKKRLLDKQKLLGERVDKLQEDLSKTTREYLDGVELHRKLLQQIEAKDSELYSEKMKVKDGIDKYKSLKSQHLSLREKCNLTEETMLPLESENKVMGHNETPGPSYDIDKKEAVPVQRTSPAAPTTSRILIAPKHPSSSKPCPSAGMKRPHSLWRDTRSHQSRVGPDPHDDFLDTPLENVRDNLGKAMKVASPDTTKLNVVNSHLDDSDDQTQDIGAEAKSNKVHKSPPRAGPSGFKYVEPVRKKSDRENLKGFECKQCKKFYDAVLPGTDKESSRCEHHNGVSRHRYKYAPPSTPEGFWNIGFESEM</sequence>
<dbReference type="PANTHER" id="PTHR15107:SF0">
    <property type="entry name" value="DNA ENDONUCLEASE ACTIVATOR CTP1 C-TERMINAL DOMAIN-CONTAINING PROTEIN"/>
    <property type="match status" value="1"/>
</dbReference>
<dbReference type="Pfam" id="PF08573">
    <property type="entry name" value="SAE2"/>
    <property type="match status" value="1"/>
</dbReference>
<feature type="compositionally biased region" description="Polar residues" evidence="5">
    <location>
        <begin position="479"/>
        <end position="488"/>
    </location>
</feature>
<feature type="region of interest" description="Disordered" evidence="5">
    <location>
        <begin position="578"/>
        <end position="597"/>
    </location>
</feature>
<accession>A0A8X8XUG0</accession>
<evidence type="ECO:0000256" key="2">
    <source>
        <dbReference type="ARBA" id="ARBA00022763"/>
    </source>
</evidence>
<feature type="region of interest" description="Disordered" evidence="5">
    <location>
        <begin position="479"/>
        <end position="534"/>
    </location>
</feature>
<comment type="subcellular location">
    <subcellularLocation>
        <location evidence="1">Nucleus</location>
    </subcellularLocation>
</comment>
<evidence type="ECO:0000256" key="4">
    <source>
        <dbReference type="SAM" id="Coils"/>
    </source>
</evidence>
<keyword evidence="8" id="KW-1185">Reference proteome</keyword>
<dbReference type="GO" id="GO:0003684">
    <property type="term" value="F:damaged DNA binding"/>
    <property type="evidence" value="ECO:0007669"/>
    <property type="project" value="TreeGrafter"/>
</dbReference>
<dbReference type="InterPro" id="IPR033316">
    <property type="entry name" value="RBBP8-like"/>
</dbReference>